<evidence type="ECO:0000313" key="1">
    <source>
        <dbReference type="EMBL" id="JAE23206.1"/>
    </source>
</evidence>
<dbReference type="EMBL" id="GBRH01174690">
    <property type="protein sequence ID" value="JAE23206.1"/>
    <property type="molecule type" value="Transcribed_RNA"/>
</dbReference>
<protein>
    <submittedName>
        <fullName evidence="1">Uncharacterized protein</fullName>
    </submittedName>
</protein>
<reference evidence="1" key="1">
    <citation type="submission" date="2014-09" db="EMBL/GenBank/DDBJ databases">
        <authorList>
            <person name="Magalhaes I.L.F."/>
            <person name="Oliveira U."/>
            <person name="Santos F.R."/>
            <person name="Vidigal T.H.D.A."/>
            <person name="Brescovit A.D."/>
            <person name="Santos A.J."/>
        </authorList>
    </citation>
    <scope>NUCLEOTIDE SEQUENCE</scope>
    <source>
        <tissue evidence="1">Shoot tissue taken approximately 20 cm above the soil surface</tissue>
    </source>
</reference>
<accession>A0A0A9GKY6</accession>
<sequence length="23" mass="2659">MYFSFDGRSTWFVALTIAMSKSL</sequence>
<dbReference type="AlphaFoldDB" id="A0A0A9GKY6"/>
<name>A0A0A9GKY6_ARUDO</name>
<proteinExistence type="predicted"/>
<reference evidence="1" key="2">
    <citation type="journal article" date="2015" name="Data Brief">
        <title>Shoot transcriptome of the giant reed, Arundo donax.</title>
        <authorList>
            <person name="Barrero R.A."/>
            <person name="Guerrero F.D."/>
            <person name="Moolhuijzen P."/>
            <person name="Goolsby J.A."/>
            <person name="Tidwell J."/>
            <person name="Bellgard S.E."/>
            <person name="Bellgard M.I."/>
        </authorList>
    </citation>
    <scope>NUCLEOTIDE SEQUENCE</scope>
    <source>
        <tissue evidence="1">Shoot tissue taken approximately 20 cm above the soil surface</tissue>
    </source>
</reference>
<organism evidence="1">
    <name type="scientific">Arundo donax</name>
    <name type="common">Giant reed</name>
    <name type="synonym">Donax arundinaceus</name>
    <dbReference type="NCBI Taxonomy" id="35708"/>
    <lineage>
        <taxon>Eukaryota</taxon>
        <taxon>Viridiplantae</taxon>
        <taxon>Streptophyta</taxon>
        <taxon>Embryophyta</taxon>
        <taxon>Tracheophyta</taxon>
        <taxon>Spermatophyta</taxon>
        <taxon>Magnoliopsida</taxon>
        <taxon>Liliopsida</taxon>
        <taxon>Poales</taxon>
        <taxon>Poaceae</taxon>
        <taxon>PACMAD clade</taxon>
        <taxon>Arundinoideae</taxon>
        <taxon>Arundineae</taxon>
        <taxon>Arundo</taxon>
    </lineage>
</organism>